<feature type="region of interest" description="Disordered" evidence="1">
    <location>
        <begin position="67"/>
        <end position="160"/>
    </location>
</feature>
<feature type="compositionally biased region" description="Basic and acidic residues" evidence="1">
    <location>
        <begin position="363"/>
        <end position="375"/>
    </location>
</feature>
<feature type="compositionally biased region" description="Low complexity" evidence="1">
    <location>
        <begin position="391"/>
        <end position="404"/>
    </location>
</feature>
<sequence length="864" mass="96611">MGCTASKLDNEDTVRRCKERRRLMKEAVYARHHLASAHSDYCRSLRITGSALSTFAAGEPLSVSDHTPAVLLRTPSTTTTTVKTPAPPPPVRIPSPSPSLHPPPPPPAFSPSPSPTTVFSPSPSPTIASSKLPHILSSSSVSSHHNHHHRQPQPLQQRKKPLKLPHILSGSSLSSYNEEDYTYDAKANSTYSSTPSQTSSVWNWENFYPPSPPSSDYFERLHKVDTMDADDEHDDDKASNFTSYSHYSHNQHHHPTTDQSSLSGKSNKQKLDFFDSHSVDDEKLTNGSIRNHKMVGENKRGHHLNNNSKWEDSEAEREEVQCSEWDHDHYSTTSSSSDDDEEEEKDEIRSGFGPTQSNFGSMKSEEASKIDDVNLRMKSYSGRKSDKVSSEDGGSSSMSWGNGNNGKVVEEMVSDNRSIVVRHKDLAEIVAAIRDYFDKAASAGDQVSEMLETGRAQLDRSFKQLKKTVYHSSGVFSTISSTWSSKPPLAVKYRFEPSSIDEPGSQKSLCSTLERLLAWEKKLYQEVKAREGVKIEHEKKLATLQSQECRGDEEAKLDKTKASIKRLQSLMVVTSQAVSTTSSAIIGLRDSDLVPQLVELCHGFMYMWRSMNQFHEVQNDIVQQVRGLINRATKGLSTSDLHRQATRDLESAVSAWHSSFCRLIKFQRDFIRSLHGWFKLTLVSVNIEPTNGNREPSDSFMFCDEWKLALDRIPDTVASEAIKSFINVVHSIFVKQTEELKIKKRTESASKELDKKASSVRSIERKYYNSYSMVGIGLPEMGPDNGSVLDTRDPLAEKKAELAASQRRVEDEMLKHSKAVDVTRAMTLNNIQTGLPGVFQAMTSFSSLMTEALEAVCTHSYAIK</sequence>
<feature type="region of interest" description="Disordered" evidence="1">
    <location>
        <begin position="229"/>
        <end position="404"/>
    </location>
</feature>
<feature type="compositionally biased region" description="Basic and acidic residues" evidence="1">
    <location>
        <begin position="318"/>
        <end position="330"/>
    </location>
</feature>
<evidence type="ECO:0000313" key="4">
    <source>
        <dbReference type="RefSeq" id="XP_016439469.1"/>
    </source>
</evidence>
<feature type="compositionally biased region" description="Low complexity" evidence="1">
    <location>
        <begin position="129"/>
        <end position="143"/>
    </location>
</feature>
<dbReference type="PANTHER" id="PTHR21450:SF9">
    <property type="entry name" value="BZIP DOMAIN CLASS TRANSCRIPTION FACTOR (DUF630 AND DUF632)-RELATED"/>
    <property type="match status" value="1"/>
</dbReference>
<dbReference type="PANTHER" id="PTHR21450">
    <property type="entry name" value="PROTEIN ALTERED PHOSPHATE STARVATION RESPONSE 1"/>
    <property type="match status" value="1"/>
</dbReference>
<dbReference type="Pfam" id="PF04783">
    <property type="entry name" value="DUF630"/>
    <property type="match status" value="1"/>
</dbReference>
<dbReference type="RefSeq" id="XP_016439469.1">
    <property type="nucleotide sequence ID" value="XM_016583983.1"/>
</dbReference>
<dbReference type="PaxDb" id="4097-A0A1S3XHZ7"/>
<evidence type="ECO:0000259" key="2">
    <source>
        <dbReference type="Pfam" id="PF04782"/>
    </source>
</evidence>
<dbReference type="STRING" id="4097.A0A1S3XHZ7"/>
<name>A0A1S3XHZ7_TOBAC</name>
<feature type="compositionally biased region" description="Basic and acidic residues" evidence="1">
    <location>
        <begin position="269"/>
        <end position="284"/>
    </location>
</feature>
<dbReference type="AlphaFoldDB" id="A0A1S3XHZ7"/>
<feature type="domain" description="DUF630" evidence="3">
    <location>
        <begin position="1"/>
        <end position="59"/>
    </location>
</feature>
<dbReference type="Pfam" id="PF04782">
    <property type="entry name" value="DUF632"/>
    <property type="match status" value="1"/>
</dbReference>
<reference evidence="4" key="1">
    <citation type="submission" date="2025-08" db="UniProtKB">
        <authorList>
            <consortium name="RefSeq"/>
        </authorList>
    </citation>
    <scope>IDENTIFICATION</scope>
</reference>
<accession>A0A1S3XHZ7</accession>
<feature type="compositionally biased region" description="Polar residues" evidence="1">
    <location>
        <begin position="257"/>
        <end position="266"/>
    </location>
</feature>
<organism evidence="4">
    <name type="scientific">Nicotiana tabacum</name>
    <name type="common">Common tobacco</name>
    <dbReference type="NCBI Taxonomy" id="4097"/>
    <lineage>
        <taxon>Eukaryota</taxon>
        <taxon>Viridiplantae</taxon>
        <taxon>Streptophyta</taxon>
        <taxon>Embryophyta</taxon>
        <taxon>Tracheophyta</taxon>
        <taxon>Spermatophyta</taxon>
        <taxon>Magnoliopsida</taxon>
        <taxon>eudicotyledons</taxon>
        <taxon>Gunneridae</taxon>
        <taxon>Pentapetalae</taxon>
        <taxon>asterids</taxon>
        <taxon>lamiids</taxon>
        <taxon>Solanales</taxon>
        <taxon>Solanaceae</taxon>
        <taxon>Nicotianoideae</taxon>
        <taxon>Nicotianeae</taxon>
        <taxon>Nicotiana</taxon>
    </lineage>
</organism>
<dbReference type="OrthoDB" id="1919226at2759"/>
<dbReference type="SMR" id="A0A1S3XHZ7"/>
<dbReference type="InterPro" id="IPR006867">
    <property type="entry name" value="DUF632"/>
</dbReference>
<gene>
    <name evidence="4" type="primary">LOC107765345</name>
</gene>
<evidence type="ECO:0000259" key="3">
    <source>
        <dbReference type="Pfam" id="PF04783"/>
    </source>
</evidence>
<feature type="compositionally biased region" description="Basic residues" evidence="1">
    <location>
        <begin position="144"/>
        <end position="160"/>
    </location>
</feature>
<feature type="compositionally biased region" description="Pro residues" evidence="1">
    <location>
        <begin position="85"/>
        <end position="114"/>
    </location>
</feature>
<protein>
    <submittedName>
        <fullName evidence="4">Uncharacterized protein isoform X2</fullName>
    </submittedName>
</protein>
<feature type="compositionally biased region" description="Low complexity" evidence="1">
    <location>
        <begin position="74"/>
        <end position="84"/>
    </location>
</feature>
<proteinExistence type="predicted"/>
<feature type="domain" description="DUF632" evidence="2">
    <location>
        <begin position="426"/>
        <end position="730"/>
    </location>
</feature>
<evidence type="ECO:0000256" key="1">
    <source>
        <dbReference type="SAM" id="MobiDB-lite"/>
    </source>
</evidence>
<dbReference type="InterPro" id="IPR006868">
    <property type="entry name" value="DUF630"/>
</dbReference>